<dbReference type="EMBL" id="MIGB01000064">
    <property type="protein sequence ID" value="OSY34854.1"/>
    <property type="molecule type" value="Genomic_DNA"/>
</dbReference>
<dbReference type="STRING" id="2074.BG845_06485"/>
<evidence type="ECO:0000256" key="4">
    <source>
        <dbReference type="ARBA" id="ARBA00022670"/>
    </source>
</evidence>
<keyword evidence="14" id="KW-1133">Transmembrane helix</keyword>
<evidence type="ECO:0000256" key="1">
    <source>
        <dbReference type="ARBA" id="ARBA00007090"/>
    </source>
</evidence>
<dbReference type="SUPFAM" id="SSF56601">
    <property type="entry name" value="beta-lactamase/transpeptidase-like"/>
    <property type="match status" value="1"/>
</dbReference>
<keyword evidence="11" id="KW-0961">Cell wall biogenesis/degradation</keyword>
<evidence type="ECO:0000259" key="15">
    <source>
        <dbReference type="Pfam" id="PF00905"/>
    </source>
</evidence>
<dbReference type="Gene3D" id="1.10.3810.10">
    <property type="entry name" value="Biosynthetic peptidoglycan transglycosylase-like"/>
    <property type="match status" value="1"/>
</dbReference>
<protein>
    <submittedName>
        <fullName evidence="17">Penicillin-binding protein 1F</fullName>
    </submittedName>
</protein>
<evidence type="ECO:0000256" key="10">
    <source>
        <dbReference type="ARBA" id="ARBA00023268"/>
    </source>
</evidence>
<evidence type="ECO:0000256" key="7">
    <source>
        <dbReference type="ARBA" id="ARBA00022801"/>
    </source>
</evidence>
<evidence type="ECO:0000256" key="13">
    <source>
        <dbReference type="ARBA" id="ARBA00049902"/>
    </source>
</evidence>
<evidence type="ECO:0000256" key="2">
    <source>
        <dbReference type="ARBA" id="ARBA00007739"/>
    </source>
</evidence>
<dbReference type="InterPro" id="IPR050396">
    <property type="entry name" value="Glycosyltr_51/Transpeptidase"/>
</dbReference>
<name>A0A1Y2MHU7_PSEAH</name>
<comment type="caution">
    <text evidence="17">The sequence shown here is derived from an EMBL/GenBank/DDBJ whole genome shotgun (WGS) entry which is preliminary data.</text>
</comment>
<keyword evidence="5" id="KW-0328">Glycosyltransferase</keyword>
<keyword evidence="7" id="KW-0378">Hydrolase</keyword>
<evidence type="ECO:0000313" key="17">
    <source>
        <dbReference type="EMBL" id="OSY34854.1"/>
    </source>
</evidence>
<dbReference type="FunFam" id="1.10.3810.10:FF:000001">
    <property type="entry name" value="Penicillin-binding protein 1A"/>
    <property type="match status" value="1"/>
</dbReference>
<dbReference type="InterPro" id="IPR006311">
    <property type="entry name" value="TAT_signal"/>
</dbReference>
<proteinExistence type="inferred from homology"/>
<dbReference type="GO" id="GO:0009252">
    <property type="term" value="P:peptidoglycan biosynthetic process"/>
    <property type="evidence" value="ECO:0007669"/>
    <property type="project" value="UniProtKB-KW"/>
</dbReference>
<evidence type="ECO:0000256" key="14">
    <source>
        <dbReference type="SAM" id="Phobius"/>
    </source>
</evidence>
<dbReference type="InterPro" id="IPR001460">
    <property type="entry name" value="PCN-bd_Tpept"/>
</dbReference>
<dbReference type="GO" id="GO:0008955">
    <property type="term" value="F:peptidoglycan glycosyltransferase activity"/>
    <property type="evidence" value="ECO:0007669"/>
    <property type="project" value="UniProtKB-EC"/>
</dbReference>
<accession>A0A1Y2MHU7</accession>
<organism evidence="17 18">
    <name type="scientific">Pseudonocardia autotrophica</name>
    <name type="common">Amycolata autotrophica</name>
    <name type="synonym">Nocardia autotrophica</name>
    <dbReference type="NCBI Taxonomy" id="2074"/>
    <lineage>
        <taxon>Bacteria</taxon>
        <taxon>Bacillati</taxon>
        <taxon>Actinomycetota</taxon>
        <taxon>Actinomycetes</taxon>
        <taxon>Pseudonocardiales</taxon>
        <taxon>Pseudonocardiaceae</taxon>
        <taxon>Pseudonocardia</taxon>
    </lineage>
</organism>
<evidence type="ECO:0000256" key="11">
    <source>
        <dbReference type="ARBA" id="ARBA00023316"/>
    </source>
</evidence>
<keyword evidence="18" id="KW-1185">Reference proteome</keyword>
<keyword evidence="8" id="KW-0133">Cell shape</keyword>
<dbReference type="GO" id="GO:0030288">
    <property type="term" value="C:outer membrane-bounded periplasmic space"/>
    <property type="evidence" value="ECO:0007669"/>
    <property type="project" value="TreeGrafter"/>
</dbReference>
<feature type="domain" description="Glycosyl transferase family 51" evidence="16">
    <location>
        <begin position="79"/>
        <end position="266"/>
    </location>
</feature>
<evidence type="ECO:0000256" key="6">
    <source>
        <dbReference type="ARBA" id="ARBA00022679"/>
    </source>
</evidence>
<feature type="transmembrane region" description="Helical" evidence="14">
    <location>
        <begin position="21"/>
        <end position="41"/>
    </location>
</feature>
<comment type="catalytic activity">
    <reaction evidence="12">
        <text>Preferential cleavage: (Ac)2-L-Lys-D-Ala-|-D-Ala. Also transpeptidation of peptidyl-alanyl moieties that are N-acyl substituents of D-alanine.</text>
        <dbReference type="EC" id="3.4.16.4"/>
    </reaction>
</comment>
<comment type="similarity">
    <text evidence="1">In the C-terminal section; belongs to the transpeptidase family.</text>
</comment>
<sequence>MPDSPPAGDRARFVRRRLLQGIGASVLAGVLLAGMLAPVAVATAVATDGISGVADQATSARLGDGRMGATSVLLDAAGEPFAHLYDQHREPVGPDGIADTMTAAIVAIEDRRFYEHDGVDWYGMGRALVSNAAGGSALEGQGASTLTMQYVKNFRLNVLASTPEEERAATANTPARKLAEVRLAHQVEAVLDKEEILAGYLDLIYFGRGAYGVQTAARTWFGTTADQLTVPQAALLAGMIQAPERFDPLNNPEAAQNRRNTVIAAMVEVGSITPAQAEEARATPVEVRPDAGVPAQGCAGAREGTGHFCQAVVEALDGSGIGAGVLRNGGYTIRTTLDPRATDEALTAVRRTGGAEGSSSVANVAALVEPGTGRVDALVSSSEYGFDADAGETAYPLATLPLHGAGSVYKVFTAAAALESGIVTPDSVLGNPASYTSRNFRNGSAPYTVANYGNSSSGPLTLRQALASSPNTPFIELTDRIGSLQPVVDMAWRLGLRTSLEAPTRDGGTVGEAVIAQRRASFTLGPEGTSPLELATVGATIASGGVHCTPLFVESVSDRDGGDVALPGPRCDRVIDESVARDLVTALSGDATSGTAAGAAAAVGWNRPVIAKTGTTQNYASAAFLGATGDRAGSVMTLPTGAPRPVCTGPLRTCGSGNLTGGAVPARAWFAMVSALDGGAGSTPLPGTGAGT</sequence>
<evidence type="ECO:0000313" key="18">
    <source>
        <dbReference type="Proteomes" id="UP000194360"/>
    </source>
</evidence>
<evidence type="ECO:0000256" key="5">
    <source>
        <dbReference type="ARBA" id="ARBA00022676"/>
    </source>
</evidence>
<dbReference type="RefSeq" id="WP_085916532.1">
    <property type="nucleotide sequence ID" value="NZ_AP018920.1"/>
</dbReference>
<dbReference type="GO" id="GO:0071555">
    <property type="term" value="P:cell wall organization"/>
    <property type="evidence" value="ECO:0007669"/>
    <property type="project" value="UniProtKB-KW"/>
</dbReference>
<keyword evidence="4" id="KW-0645">Protease</keyword>
<dbReference type="PANTHER" id="PTHR32282:SF33">
    <property type="entry name" value="PEPTIDOGLYCAN GLYCOSYLTRANSFERASE"/>
    <property type="match status" value="1"/>
</dbReference>
<evidence type="ECO:0000259" key="16">
    <source>
        <dbReference type="Pfam" id="PF00912"/>
    </source>
</evidence>
<dbReference type="GO" id="GO:0006508">
    <property type="term" value="P:proteolysis"/>
    <property type="evidence" value="ECO:0007669"/>
    <property type="project" value="UniProtKB-KW"/>
</dbReference>
<evidence type="ECO:0000256" key="8">
    <source>
        <dbReference type="ARBA" id="ARBA00022960"/>
    </source>
</evidence>
<dbReference type="SUPFAM" id="SSF53955">
    <property type="entry name" value="Lysozyme-like"/>
    <property type="match status" value="1"/>
</dbReference>
<dbReference type="OrthoDB" id="9766909at2"/>
<comment type="similarity">
    <text evidence="2">In the N-terminal section; belongs to the glycosyltransferase 51 family.</text>
</comment>
<dbReference type="InterPro" id="IPR012338">
    <property type="entry name" value="Beta-lactam/transpept-like"/>
</dbReference>
<dbReference type="GO" id="GO:0009002">
    <property type="term" value="F:serine-type D-Ala-D-Ala carboxypeptidase activity"/>
    <property type="evidence" value="ECO:0007669"/>
    <property type="project" value="UniProtKB-EC"/>
</dbReference>
<dbReference type="InterPro" id="IPR001264">
    <property type="entry name" value="Glyco_trans_51"/>
</dbReference>
<dbReference type="AlphaFoldDB" id="A0A1Y2MHU7"/>
<comment type="catalytic activity">
    <reaction evidence="13">
        <text>[GlcNAc-(1-&gt;4)-Mur2Ac(oyl-L-Ala-gamma-D-Glu-L-Lys-D-Ala-D-Ala)](n)-di-trans,octa-cis-undecaprenyl diphosphate + beta-D-GlcNAc-(1-&gt;4)-Mur2Ac(oyl-L-Ala-gamma-D-Glu-L-Lys-D-Ala-D-Ala)-di-trans,octa-cis-undecaprenyl diphosphate = [GlcNAc-(1-&gt;4)-Mur2Ac(oyl-L-Ala-gamma-D-Glu-L-Lys-D-Ala-D-Ala)](n+1)-di-trans,octa-cis-undecaprenyl diphosphate + di-trans,octa-cis-undecaprenyl diphosphate + H(+)</text>
        <dbReference type="Rhea" id="RHEA:23708"/>
        <dbReference type="Rhea" id="RHEA-COMP:9602"/>
        <dbReference type="Rhea" id="RHEA-COMP:9603"/>
        <dbReference type="ChEBI" id="CHEBI:15378"/>
        <dbReference type="ChEBI" id="CHEBI:58405"/>
        <dbReference type="ChEBI" id="CHEBI:60033"/>
        <dbReference type="ChEBI" id="CHEBI:78435"/>
        <dbReference type="EC" id="2.4.99.28"/>
    </reaction>
</comment>
<feature type="domain" description="Penicillin-binding protein transpeptidase" evidence="15">
    <location>
        <begin position="365"/>
        <end position="620"/>
    </location>
</feature>
<dbReference type="Gene3D" id="3.40.710.10">
    <property type="entry name" value="DD-peptidase/beta-lactamase superfamily"/>
    <property type="match status" value="1"/>
</dbReference>
<keyword evidence="9" id="KW-0573">Peptidoglycan synthesis</keyword>
<keyword evidence="14" id="KW-0812">Transmembrane</keyword>
<evidence type="ECO:0000256" key="9">
    <source>
        <dbReference type="ARBA" id="ARBA00022984"/>
    </source>
</evidence>
<reference evidence="17 18" key="1">
    <citation type="submission" date="2016-09" db="EMBL/GenBank/DDBJ databases">
        <title>Pseudonocardia autotrophica DSM535, a candidate organism with high potential of specific P450 cytochromes.</title>
        <authorList>
            <person name="Grumaz C."/>
            <person name="Vainshtein Y."/>
            <person name="Kirstahler P."/>
            <person name="Sohn K."/>
        </authorList>
    </citation>
    <scope>NUCLEOTIDE SEQUENCE [LARGE SCALE GENOMIC DNA]</scope>
    <source>
        <strain evidence="17 18">DSM 535</strain>
    </source>
</reference>
<evidence type="ECO:0000256" key="3">
    <source>
        <dbReference type="ARBA" id="ARBA00022645"/>
    </source>
</evidence>
<keyword evidence="3" id="KW-0121">Carboxypeptidase</keyword>
<dbReference type="Pfam" id="PF00905">
    <property type="entry name" value="Transpeptidase"/>
    <property type="match status" value="1"/>
</dbReference>
<gene>
    <name evidence="17" type="primary">pbpF</name>
    <name evidence="17" type="ORF">BG845_06485</name>
</gene>
<dbReference type="GO" id="GO:0008658">
    <property type="term" value="F:penicillin binding"/>
    <property type="evidence" value="ECO:0007669"/>
    <property type="project" value="InterPro"/>
</dbReference>
<keyword evidence="14" id="KW-0472">Membrane</keyword>
<dbReference type="PROSITE" id="PS51318">
    <property type="entry name" value="TAT"/>
    <property type="match status" value="1"/>
</dbReference>
<dbReference type="Pfam" id="PF00912">
    <property type="entry name" value="Transgly"/>
    <property type="match status" value="1"/>
</dbReference>
<evidence type="ECO:0000256" key="12">
    <source>
        <dbReference type="ARBA" id="ARBA00034000"/>
    </source>
</evidence>
<dbReference type="Proteomes" id="UP000194360">
    <property type="component" value="Unassembled WGS sequence"/>
</dbReference>
<dbReference type="PANTHER" id="PTHR32282">
    <property type="entry name" value="BINDING PROTEIN TRANSPEPTIDASE, PUTATIVE-RELATED"/>
    <property type="match status" value="1"/>
</dbReference>
<dbReference type="InterPro" id="IPR036950">
    <property type="entry name" value="PBP_transglycosylase"/>
</dbReference>
<dbReference type="InterPro" id="IPR023346">
    <property type="entry name" value="Lysozyme-like_dom_sf"/>
</dbReference>
<keyword evidence="10" id="KW-0511">Multifunctional enzyme</keyword>
<keyword evidence="6" id="KW-0808">Transferase</keyword>
<dbReference type="GO" id="GO:0008360">
    <property type="term" value="P:regulation of cell shape"/>
    <property type="evidence" value="ECO:0007669"/>
    <property type="project" value="UniProtKB-KW"/>
</dbReference>